<comment type="caution">
    <text evidence="2">The sequence shown here is derived from an EMBL/GenBank/DDBJ whole genome shotgun (WGS) entry which is preliminary data.</text>
</comment>
<name>A0ABV9CQ70_9ACTN</name>
<dbReference type="InterPro" id="IPR045713">
    <property type="entry name" value="DUF6069"/>
</dbReference>
<dbReference type="Pfam" id="PF19545">
    <property type="entry name" value="DUF6069"/>
    <property type="match status" value="1"/>
</dbReference>
<keyword evidence="1" id="KW-1133">Transmembrane helix</keyword>
<protein>
    <submittedName>
        <fullName evidence="2">DUF6069 family protein</fullName>
    </submittedName>
</protein>
<dbReference type="Proteomes" id="UP001596004">
    <property type="component" value="Unassembled WGS sequence"/>
</dbReference>
<feature type="transmembrane region" description="Helical" evidence="1">
    <location>
        <begin position="23"/>
        <end position="41"/>
    </location>
</feature>
<sequence length="145" mass="14640">MSSQTTSVRTGSAREGRTGARRALITVAGATVTALTSWALAGPASGVDLTVRTGGALQQVGPVAAAAASLVAGLAAWALLAVLERFTSRPRRIFTIVAVAVLTLSLAGPLGQAAGTASALRLIGMHLAVAAVLIFGLVWRRRGRA</sequence>
<keyword evidence="1" id="KW-0812">Transmembrane</keyword>
<evidence type="ECO:0000256" key="1">
    <source>
        <dbReference type="SAM" id="Phobius"/>
    </source>
</evidence>
<feature type="transmembrane region" description="Helical" evidence="1">
    <location>
        <begin position="93"/>
        <end position="113"/>
    </location>
</feature>
<reference evidence="3" key="1">
    <citation type="journal article" date="2019" name="Int. J. Syst. Evol. Microbiol.">
        <title>The Global Catalogue of Microorganisms (GCM) 10K type strain sequencing project: providing services to taxonomists for standard genome sequencing and annotation.</title>
        <authorList>
            <consortium name="The Broad Institute Genomics Platform"/>
            <consortium name="The Broad Institute Genome Sequencing Center for Infectious Disease"/>
            <person name="Wu L."/>
            <person name="Ma J."/>
        </authorList>
    </citation>
    <scope>NUCLEOTIDE SEQUENCE [LARGE SCALE GENOMIC DNA]</scope>
    <source>
        <strain evidence="3">CGMCC 4.7132</strain>
    </source>
</reference>
<keyword evidence="1" id="KW-0472">Membrane</keyword>
<organism evidence="2 3">
    <name type="scientific">Sphaerisporangium dianthi</name>
    <dbReference type="NCBI Taxonomy" id="1436120"/>
    <lineage>
        <taxon>Bacteria</taxon>
        <taxon>Bacillati</taxon>
        <taxon>Actinomycetota</taxon>
        <taxon>Actinomycetes</taxon>
        <taxon>Streptosporangiales</taxon>
        <taxon>Streptosporangiaceae</taxon>
        <taxon>Sphaerisporangium</taxon>
    </lineage>
</organism>
<accession>A0ABV9CQ70</accession>
<dbReference type="RefSeq" id="WP_380846315.1">
    <property type="nucleotide sequence ID" value="NZ_JBHSFP010000026.1"/>
</dbReference>
<evidence type="ECO:0000313" key="2">
    <source>
        <dbReference type="EMBL" id="MFC4534852.1"/>
    </source>
</evidence>
<keyword evidence="3" id="KW-1185">Reference proteome</keyword>
<evidence type="ECO:0000313" key="3">
    <source>
        <dbReference type="Proteomes" id="UP001596004"/>
    </source>
</evidence>
<feature type="transmembrane region" description="Helical" evidence="1">
    <location>
        <begin position="61"/>
        <end position="81"/>
    </location>
</feature>
<gene>
    <name evidence="2" type="ORF">ACFO60_29180</name>
</gene>
<dbReference type="EMBL" id="JBHSFP010000026">
    <property type="protein sequence ID" value="MFC4534852.1"/>
    <property type="molecule type" value="Genomic_DNA"/>
</dbReference>
<feature type="transmembrane region" description="Helical" evidence="1">
    <location>
        <begin position="119"/>
        <end position="139"/>
    </location>
</feature>
<proteinExistence type="predicted"/>